<reference evidence="2 3" key="1">
    <citation type="submission" date="2021-03" db="EMBL/GenBank/DDBJ databases">
        <title>Fibrella sp. HMF5405 genome sequencing and assembly.</title>
        <authorList>
            <person name="Kang H."/>
            <person name="Kim H."/>
            <person name="Bae S."/>
            <person name="Joh K."/>
        </authorList>
    </citation>
    <scope>NUCLEOTIDE SEQUENCE [LARGE SCALE GENOMIC DNA]</scope>
    <source>
        <strain evidence="2 3">HMF5405</strain>
    </source>
</reference>
<protein>
    <recommendedName>
        <fullName evidence="4">DUF1361 domain-containing protein</fullName>
    </recommendedName>
</protein>
<sequence>MNIIHSLIGKTGSKPFIFILIGLLVVFNILMNAPGLPTSTPSMQNISPTFTPFDLQAKGYNVDSFTNDLNELGIEGRTIYKNFMICDIFFPSIYAFTFSSLIFLIFRKRKNWSNWLFLIPLLTGLVDYIENIFIAIAFSDYPSSDHLTVSVASLATQAKMSLNALLILSLLFTLGTWLAALVKNK</sequence>
<dbReference type="Proteomes" id="UP000664628">
    <property type="component" value="Unassembled WGS sequence"/>
</dbReference>
<dbReference type="RefSeq" id="WP_207329774.1">
    <property type="nucleotide sequence ID" value="NZ_JAFMYW010000004.1"/>
</dbReference>
<evidence type="ECO:0000256" key="1">
    <source>
        <dbReference type="SAM" id="Phobius"/>
    </source>
</evidence>
<dbReference type="EMBL" id="JAFMYW010000004">
    <property type="protein sequence ID" value="MBO0949812.1"/>
    <property type="molecule type" value="Genomic_DNA"/>
</dbReference>
<gene>
    <name evidence="2" type="ORF">J2I46_14545</name>
</gene>
<feature type="transmembrane region" description="Helical" evidence="1">
    <location>
        <begin position="115"/>
        <end position="138"/>
    </location>
</feature>
<organism evidence="2 3">
    <name type="scientific">Fibrella forsythiae</name>
    <dbReference type="NCBI Taxonomy" id="2817061"/>
    <lineage>
        <taxon>Bacteria</taxon>
        <taxon>Pseudomonadati</taxon>
        <taxon>Bacteroidota</taxon>
        <taxon>Cytophagia</taxon>
        <taxon>Cytophagales</taxon>
        <taxon>Spirosomataceae</taxon>
        <taxon>Fibrella</taxon>
    </lineage>
</organism>
<keyword evidence="1" id="KW-1133">Transmembrane helix</keyword>
<keyword evidence="3" id="KW-1185">Reference proteome</keyword>
<feature type="transmembrane region" description="Helical" evidence="1">
    <location>
        <begin position="158"/>
        <end position="182"/>
    </location>
</feature>
<evidence type="ECO:0000313" key="3">
    <source>
        <dbReference type="Proteomes" id="UP000664628"/>
    </source>
</evidence>
<evidence type="ECO:0000313" key="2">
    <source>
        <dbReference type="EMBL" id="MBO0949812.1"/>
    </source>
</evidence>
<feature type="transmembrane region" description="Helical" evidence="1">
    <location>
        <begin position="88"/>
        <end position="106"/>
    </location>
</feature>
<accession>A0ABS3JII9</accession>
<feature type="transmembrane region" description="Helical" evidence="1">
    <location>
        <begin position="12"/>
        <end position="31"/>
    </location>
</feature>
<name>A0ABS3JII9_9BACT</name>
<proteinExistence type="predicted"/>
<evidence type="ECO:0008006" key="4">
    <source>
        <dbReference type="Google" id="ProtNLM"/>
    </source>
</evidence>
<keyword evidence="1" id="KW-0812">Transmembrane</keyword>
<comment type="caution">
    <text evidence="2">The sequence shown here is derived from an EMBL/GenBank/DDBJ whole genome shotgun (WGS) entry which is preliminary data.</text>
</comment>
<keyword evidence="1" id="KW-0472">Membrane</keyword>